<keyword evidence="1" id="KW-0479">Metal-binding</keyword>
<proteinExistence type="predicted"/>
<feature type="region of interest" description="Disordered" evidence="2">
    <location>
        <begin position="175"/>
        <end position="204"/>
    </location>
</feature>
<organism evidence="4 5">
    <name type="scientific">Linnemannia hyalina</name>
    <dbReference type="NCBI Taxonomy" id="64524"/>
    <lineage>
        <taxon>Eukaryota</taxon>
        <taxon>Fungi</taxon>
        <taxon>Fungi incertae sedis</taxon>
        <taxon>Mucoromycota</taxon>
        <taxon>Mortierellomycotina</taxon>
        <taxon>Mortierellomycetes</taxon>
        <taxon>Mortierellales</taxon>
        <taxon>Mortierellaceae</taxon>
        <taxon>Linnemannia</taxon>
    </lineage>
</organism>
<gene>
    <name evidence="4" type="ORF">KI688_006587</name>
</gene>
<dbReference type="SMART" id="SM00343">
    <property type="entry name" value="ZnF_C2HC"/>
    <property type="match status" value="1"/>
</dbReference>
<dbReference type="OrthoDB" id="2424338at2759"/>
<reference evidence="4" key="1">
    <citation type="submission" date="2021-06" db="EMBL/GenBank/DDBJ databases">
        <title>Genome Sequence of Mortierella hyaline Strain SCG-10, a Cold-Adapted, Nitrate-Reducing Fungus Isolated from Soil in Minnesota, USA.</title>
        <authorList>
            <person name="Aldossari N."/>
        </authorList>
    </citation>
    <scope>NUCLEOTIDE SEQUENCE</scope>
    <source>
        <strain evidence="4">SCG-10</strain>
    </source>
</reference>
<dbReference type="SUPFAM" id="SSF57756">
    <property type="entry name" value="Retrovirus zinc finger-like domains"/>
    <property type="match status" value="1"/>
</dbReference>
<dbReference type="InterPro" id="IPR036875">
    <property type="entry name" value="Znf_CCHC_sf"/>
</dbReference>
<evidence type="ECO:0000256" key="1">
    <source>
        <dbReference type="PROSITE-ProRule" id="PRU00047"/>
    </source>
</evidence>
<dbReference type="Pfam" id="PF03732">
    <property type="entry name" value="Retrotrans_gag"/>
    <property type="match status" value="1"/>
</dbReference>
<comment type="caution">
    <text evidence="4">The sequence shown here is derived from an EMBL/GenBank/DDBJ whole genome shotgun (WGS) entry which is preliminary data.</text>
</comment>
<name>A0A9P7XJ65_9FUNG</name>
<evidence type="ECO:0000313" key="5">
    <source>
        <dbReference type="Proteomes" id="UP000707451"/>
    </source>
</evidence>
<dbReference type="GO" id="GO:0008270">
    <property type="term" value="F:zinc ion binding"/>
    <property type="evidence" value="ECO:0007669"/>
    <property type="project" value="UniProtKB-KW"/>
</dbReference>
<dbReference type="PROSITE" id="PS50158">
    <property type="entry name" value="ZF_CCHC"/>
    <property type="match status" value="1"/>
</dbReference>
<dbReference type="Gene3D" id="4.10.60.10">
    <property type="entry name" value="Zinc finger, CCHC-type"/>
    <property type="match status" value="1"/>
</dbReference>
<keyword evidence="1" id="KW-0863">Zinc-finger</keyword>
<dbReference type="InterPro" id="IPR001878">
    <property type="entry name" value="Znf_CCHC"/>
</dbReference>
<accession>A0A9P7XJ65</accession>
<dbReference type="GO" id="GO:0003676">
    <property type="term" value="F:nucleic acid binding"/>
    <property type="evidence" value="ECO:0007669"/>
    <property type="project" value="InterPro"/>
</dbReference>
<dbReference type="Proteomes" id="UP000707451">
    <property type="component" value="Unassembled WGS sequence"/>
</dbReference>
<keyword evidence="1" id="KW-0862">Zinc</keyword>
<feature type="non-terminal residue" evidence="4">
    <location>
        <position position="1"/>
    </location>
</feature>
<dbReference type="EMBL" id="JAHRHY010000020">
    <property type="protein sequence ID" value="KAG9062255.1"/>
    <property type="molecule type" value="Genomic_DNA"/>
</dbReference>
<dbReference type="AlphaFoldDB" id="A0A9P7XJ65"/>
<protein>
    <recommendedName>
        <fullName evidence="3">CCHC-type domain-containing protein</fullName>
    </recommendedName>
</protein>
<evidence type="ECO:0000313" key="4">
    <source>
        <dbReference type="EMBL" id="KAG9062255.1"/>
    </source>
</evidence>
<sequence>PAFQAFLRTCAPSKFSAKPNEDVHDWLLKVDRYFELMNLTSANRVLAGKLLLDGFPAKWAVHVPNAPKGQDPWEHFCNLLLQRFQGRNNKLFARQKLYNLKQDKSVTKYNYQFETLRAVLDDFGEAEATHCYFMGLKPKIREHFAGNPALRSDLPSMMAIAESLDNEQFHNSTNFQSSSFRARSRPESFPQPMELDTMSGQNDEKQRKLDLKNCTCFLCHSTGHQIRNCPKNPKSGKASSH</sequence>
<evidence type="ECO:0000259" key="3">
    <source>
        <dbReference type="PROSITE" id="PS50158"/>
    </source>
</evidence>
<evidence type="ECO:0000256" key="2">
    <source>
        <dbReference type="SAM" id="MobiDB-lite"/>
    </source>
</evidence>
<keyword evidence="5" id="KW-1185">Reference proteome</keyword>
<dbReference type="InterPro" id="IPR005162">
    <property type="entry name" value="Retrotrans_gag_dom"/>
</dbReference>
<feature type="domain" description="CCHC-type" evidence="3">
    <location>
        <begin position="216"/>
        <end position="231"/>
    </location>
</feature>